<feature type="transmembrane region" description="Helical" evidence="2">
    <location>
        <begin position="151"/>
        <end position="173"/>
    </location>
</feature>
<dbReference type="Proteomes" id="UP001304683">
    <property type="component" value="Chromosome"/>
</dbReference>
<gene>
    <name evidence="3" type="ORF">Q5761_10355</name>
</gene>
<proteinExistence type="predicted"/>
<keyword evidence="2" id="KW-0472">Membrane</keyword>
<dbReference type="PANTHER" id="PTHR37814">
    <property type="entry name" value="CONSERVED MEMBRANE PROTEIN"/>
    <property type="match status" value="1"/>
</dbReference>
<feature type="transmembrane region" description="Helical" evidence="2">
    <location>
        <begin position="343"/>
        <end position="362"/>
    </location>
</feature>
<sequence>MTAHRGPAYAAAPPAPGPWTVAATFIGTVVGAGFASGQEILSFFTLYGWPGTAGIALVAAAFAAGGRWWLELGARTRAPSYREALALAAGPWAGAVLDGLLVASLFAGVGVMTAGAAAVTADQLGWSPWTGRLVFAALCAATVWRGLPGVLAANAVVVPVLVLAVVVVAVHGLSHAAAPLPPPPAEPRLPEAVPLGRTLPPPSPGGAPGRGSPALAPVATALPAAPAAHWLLAALLYAGFNLLLALPVLVPLGGVAPPAARRQGSLMGGVGLAGLAMLLHLAMLVHMPAPATREIPVLYLAGGLPAWFRGGVAAVLWTEIFTTAVGSLYGLASRLAPPGSGSYRLAVVAAAAAATTVAGAGFAALVRVLYPLMGWLGLGLMAWLLAAPRR</sequence>
<keyword evidence="2" id="KW-1133">Transmembrane helix</keyword>
<feature type="transmembrane region" description="Helical" evidence="2">
    <location>
        <begin position="91"/>
        <end position="120"/>
    </location>
</feature>
<evidence type="ECO:0008006" key="5">
    <source>
        <dbReference type="Google" id="ProtNLM"/>
    </source>
</evidence>
<name>A0ABZ0QPR6_9FIRM</name>
<organism evidence="3 4">
    <name type="scientific">Thermaerobacter composti</name>
    <dbReference type="NCBI Taxonomy" id="554949"/>
    <lineage>
        <taxon>Bacteria</taxon>
        <taxon>Bacillati</taxon>
        <taxon>Bacillota</taxon>
        <taxon>Clostridia</taxon>
        <taxon>Eubacteriales</taxon>
        <taxon>Clostridiales Family XVII. Incertae Sedis</taxon>
        <taxon>Thermaerobacter</taxon>
    </lineage>
</organism>
<dbReference type="RefSeq" id="WP_318750546.1">
    <property type="nucleotide sequence ID" value="NZ_CP132508.1"/>
</dbReference>
<feature type="region of interest" description="Disordered" evidence="1">
    <location>
        <begin position="180"/>
        <end position="212"/>
    </location>
</feature>
<feature type="transmembrane region" description="Helical" evidence="2">
    <location>
        <begin position="266"/>
        <end position="287"/>
    </location>
</feature>
<dbReference type="EMBL" id="CP132508">
    <property type="protein sequence ID" value="WPD18752.1"/>
    <property type="molecule type" value="Genomic_DNA"/>
</dbReference>
<evidence type="ECO:0000313" key="3">
    <source>
        <dbReference type="EMBL" id="WPD18752.1"/>
    </source>
</evidence>
<protein>
    <recommendedName>
        <fullName evidence="5">Membrane protein YkvI</fullName>
    </recommendedName>
</protein>
<keyword evidence="4" id="KW-1185">Reference proteome</keyword>
<feature type="transmembrane region" description="Helical" evidence="2">
    <location>
        <begin position="47"/>
        <end position="70"/>
    </location>
</feature>
<feature type="transmembrane region" description="Helical" evidence="2">
    <location>
        <begin position="368"/>
        <end position="386"/>
    </location>
</feature>
<evidence type="ECO:0000256" key="2">
    <source>
        <dbReference type="SAM" id="Phobius"/>
    </source>
</evidence>
<dbReference type="PANTHER" id="PTHR37814:SF1">
    <property type="entry name" value="MEMBRANE PROTEIN"/>
    <property type="match status" value="1"/>
</dbReference>
<accession>A0ABZ0QPR6</accession>
<dbReference type="InterPro" id="IPR038728">
    <property type="entry name" value="YkvI-like"/>
</dbReference>
<feature type="transmembrane region" description="Helical" evidence="2">
    <location>
        <begin position="307"/>
        <end position="331"/>
    </location>
</feature>
<feature type="transmembrane region" description="Helical" evidence="2">
    <location>
        <begin position="230"/>
        <end position="254"/>
    </location>
</feature>
<evidence type="ECO:0000256" key="1">
    <source>
        <dbReference type="SAM" id="MobiDB-lite"/>
    </source>
</evidence>
<keyword evidence="2" id="KW-0812">Transmembrane</keyword>
<reference evidence="3 4" key="1">
    <citation type="submission" date="2023-08" db="EMBL/GenBank/DDBJ databases">
        <title>Genome sequence of Thermaerobacter compostii strain Ins1, a spore-forming filamentous bacterium isolated from a deep geothermal reservoir.</title>
        <authorList>
            <person name="Bregnard D."/>
            <person name="Gonzalez D."/>
            <person name="Junier P."/>
        </authorList>
    </citation>
    <scope>NUCLEOTIDE SEQUENCE [LARGE SCALE GENOMIC DNA]</scope>
    <source>
        <strain evidence="3 4">Ins1</strain>
    </source>
</reference>
<evidence type="ECO:0000313" key="4">
    <source>
        <dbReference type="Proteomes" id="UP001304683"/>
    </source>
</evidence>